<reference evidence="2" key="1">
    <citation type="journal article" date="2013" name="Nature">
        <title>Draft genome of the wheat A-genome progenitor Triticum urartu.</title>
        <authorList>
            <person name="Ling H.Q."/>
            <person name="Zhao S."/>
            <person name="Liu D."/>
            <person name="Wang J."/>
            <person name="Sun H."/>
            <person name="Zhang C."/>
            <person name="Fan H."/>
            <person name="Li D."/>
            <person name="Dong L."/>
            <person name="Tao Y."/>
            <person name="Gao C."/>
            <person name="Wu H."/>
            <person name="Li Y."/>
            <person name="Cui Y."/>
            <person name="Guo X."/>
            <person name="Zheng S."/>
            <person name="Wang B."/>
            <person name="Yu K."/>
            <person name="Liang Q."/>
            <person name="Yang W."/>
            <person name="Lou X."/>
            <person name="Chen J."/>
            <person name="Feng M."/>
            <person name="Jian J."/>
            <person name="Zhang X."/>
            <person name="Luo G."/>
            <person name="Jiang Y."/>
            <person name="Liu J."/>
            <person name="Wang Z."/>
            <person name="Sha Y."/>
            <person name="Zhang B."/>
            <person name="Wu H."/>
            <person name="Tang D."/>
            <person name="Shen Q."/>
            <person name="Xue P."/>
            <person name="Zou S."/>
            <person name="Wang X."/>
            <person name="Liu X."/>
            <person name="Wang F."/>
            <person name="Yang Y."/>
            <person name="An X."/>
            <person name="Dong Z."/>
            <person name="Zhang K."/>
            <person name="Zhang X."/>
            <person name="Luo M.C."/>
            <person name="Dvorak J."/>
            <person name="Tong Y."/>
            <person name="Wang J."/>
            <person name="Yang H."/>
            <person name="Li Z."/>
            <person name="Wang D."/>
            <person name="Zhang A."/>
            <person name="Wang J."/>
        </authorList>
    </citation>
    <scope>NUCLEOTIDE SEQUENCE</scope>
    <source>
        <strain evidence="2">cv. G1812</strain>
    </source>
</reference>
<protein>
    <submittedName>
        <fullName evidence="1">Uncharacterized protein</fullName>
    </submittedName>
</protein>
<evidence type="ECO:0000313" key="1">
    <source>
        <dbReference type="EnsemblPlants" id="TuG1812G0600001135.01.T03"/>
    </source>
</evidence>
<accession>A0A8R7UP96</accession>
<name>A0A8R7UP96_TRIUA</name>
<dbReference type="Gramene" id="TuG1812G0600001135.01.T03">
    <property type="protein sequence ID" value="TuG1812G0600001135.01.T03"/>
    <property type="gene ID" value="TuG1812G0600001135.01"/>
</dbReference>
<reference evidence="1" key="2">
    <citation type="submission" date="2018-03" db="EMBL/GenBank/DDBJ databases">
        <title>The Triticum urartu genome reveals the dynamic nature of wheat genome evolution.</title>
        <authorList>
            <person name="Ling H."/>
            <person name="Ma B."/>
            <person name="Shi X."/>
            <person name="Liu H."/>
            <person name="Dong L."/>
            <person name="Sun H."/>
            <person name="Cao Y."/>
            <person name="Gao Q."/>
            <person name="Zheng S."/>
            <person name="Li Y."/>
            <person name="Yu Y."/>
            <person name="Du H."/>
            <person name="Qi M."/>
            <person name="Li Y."/>
            <person name="Yu H."/>
            <person name="Cui Y."/>
            <person name="Wang N."/>
            <person name="Chen C."/>
            <person name="Wu H."/>
            <person name="Zhao Y."/>
            <person name="Zhang J."/>
            <person name="Li Y."/>
            <person name="Zhou W."/>
            <person name="Zhang B."/>
            <person name="Hu W."/>
            <person name="Eijk M."/>
            <person name="Tang J."/>
            <person name="Witsenboer H."/>
            <person name="Zhao S."/>
            <person name="Li Z."/>
            <person name="Zhang A."/>
            <person name="Wang D."/>
            <person name="Liang C."/>
        </authorList>
    </citation>
    <scope>NUCLEOTIDE SEQUENCE [LARGE SCALE GENOMIC DNA]</scope>
    <source>
        <strain evidence="1">cv. G1812</strain>
    </source>
</reference>
<reference evidence="1" key="3">
    <citation type="submission" date="2022-06" db="UniProtKB">
        <authorList>
            <consortium name="EnsemblPlants"/>
        </authorList>
    </citation>
    <scope>IDENTIFICATION</scope>
</reference>
<sequence length="83" mass="9375">MQDTRCHDDLMRWHTHCSLTTSSLPMPISSALVAAGSWTTSSRRLLHRQTCEVCSLVPALHSRHPAVSVPHIVSKYRCEKAFF</sequence>
<dbReference type="Proteomes" id="UP000015106">
    <property type="component" value="Chromosome 6"/>
</dbReference>
<organism evidence="1 2">
    <name type="scientific">Triticum urartu</name>
    <name type="common">Red wild einkorn</name>
    <name type="synonym">Crithodium urartu</name>
    <dbReference type="NCBI Taxonomy" id="4572"/>
    <lineage>
        <taxon>Eukaryota</taxon>
        <taxon>Viridiplantae</taxon>
        <taxon>Streptophyta</taxon>
        <taxon>Embryophyta</taxon>
        <taxon>Tracheophyta</taxon>
        <taxon>Spermatophyta</taxon>
        <taxon>Magnoliopsida</taxon>
        <taxon>Liliopsida</taxon>
        <taxon>Poales</taxon>
        <taxon>Poaceae</taxon>
        <taxon>BOP clade</taxon>
        <taxon>Pooideae</taxon>
        <taxon>Triticodae</taxon>
        <taxon>Triticeae</taxon>
        <taxon>Triticinae</taxon>
        <taxon>Triticum</taxon>
    </lineage>
</organism>
<dbReference type="AlphaFoldDB" id="A0A8R7UP96"/>
<proteinExistence type="predicted"/>
<dbReference type="EnsemblPlants" id="TuG1812G0600001135.01.T03">
    <property type="protein sequence ID" value="TuG1812G0600001135.01.T03"/>
    <property type="gene ID" value="TuG1812G0600001135.01"/>
</dbReference>
<keyword evidence="2" id="KW-1185">Reference proteome</keyword>
<evidence type="ECO:0000313" key="2">
    <source>
        <dbReference type="Proteomes" id="UP000015106"/>
    </source>
</evidence>